<dbReference type="SUPFAM" id="SSF158682">
    <property type="entry name" value="TerB-like"/>
    <property type="match status" value="1"/>
</dbReference>
<organism evidence="2 3">
    <name type="scientific">Flavisolibacter ginsengisoli DSM 18119</name>
    <dbReference type="NCBI Taxonomy" id="1121884"/>
    <lineage>
        <taxon>Bacteria</taxon>
        <taxon>Pseudomonadati</taxon>
        <taxon>Bacteroidota</taxon>
        <taxon>Chitinophagia</taxon>
        <taxon>Chitinophagales</taxon>
        <taxon>Chitinophagaceae</taxon>
        <taxon>Flavisolibacter</taxon>
    </lineage>
</organism>
<dbReference type="AlphaFoldDB" id="A0A1M5D9V1"/>
<reference evidence="2 3" key="1">
    <citation type="submission" date="2016-11" db="EMBL/GenBank/DDBJ databases">
        <authorList>
            <person name="Jaros S."/>
            <person name="Januszkiewicz K."/>
            <person name="Wedrychowicz H."/>
        </authorList>
    </citation>
    <scope>NUCLEOTIDE SEQUENCE [LARGE SCALE GENOMIC DNA]</scope>
    <source>
        <strain evidence="2 3">DSM 18119</strain>
    </source>
</reference>
<dbReference type="CDD" id="cd07177">
    <property type="entry name" value="terB_like"/>
    <property type="match status" value="1"/>
</dbReference>
<feature type="domain" description="Co-chaperone DjlA N-terminal" evidence="1">
    <location>
        <begin position="18"/>
        <end position="125"/>
    </location>
</feature>
<dbReference type="InterPro" id="IPR029024">
    <property type="entry name" value="TerB-like"/>
</dbReference>
<proteinExistence type="predicted"/>
<dbReference type="OrthoDB" id="966148at2"/>
<dbReference type="Pfam" id="PF05099">
    <property type="entry name" value="TerB"/>
    <property type="match status" value="1"/>
</dbReference>
<dbReference type="STRING" id="1121884.SAMN02745131_03176"/>
<dbReference type="Proteomes" id="UP000184048">
    <property type="component" value="Unassembled WGS sequence"/>
</dbReference>
<evidence type="ECO:0000313" key="3">
    <source>
        <dbReference type="Proteomes" id="UP000184048"/>
    </source>
</evidence>
<sequence>MDETNSILEGHTDIEKTAYLGAIASIATADRKATEDELTYISGLCNAAGLNPDQSATVQNAATDISGTALTNNLEVLKNSNLKFSLVADLMTFAKYDSNYSEEEDESIHKIAEYLGVDQHQFSLLDQVADKATNTGIDTTQNNPQQILNGSGIKDKLENAGINSSSLLKGLVTIAAPMILSRVFSRGMGRSSGASTGGGLGGLLGGGGLGSLVGMLSGGRGLGSAGGLLGRILGGGGF</sequence>
<evidence type="ECO:0000313" key="2">
    <source>
        <dbReference type="EMBL" id="SHF63849.1"/>
    </source>
</evidence>
<keyword evidence="3" id="KW-1185">Reference proteome</keyword>
<gene>
    <name evidence="2" type="ORF">SAMN02745131_03176</name>
</gene>
<dbReference type="Gene3D" id="1.10.3680.10">
    <property type="entry name" value="TerB-like"/>
    <property type="match status" value="1"/>
</dbReference>
<dbReference type="RefSeq" id="WP_072836318.1">
    <property type="nucleotide sequence ID" value="NZ_FQUU01000014.1"/>
</dbReference>
<protein>
    <submittedName>
        <fullName evidence="2">Uncharacterized conserved protein, tellurite resistance protein B (TerB) family</fullName>
    </submittedName>
</protein>
<dbReference type="InterPro" id="IPR007791">
    <property type="entry name" value="DjlA_N"/>
</dbReference>
<accession>A0A1M5D9V1</accession>
<evidence type="ECO:0000259" key="1">
    <source>
        <dbReference type="Pfam" id="PF05099"/>
    </source>
</evidence>
<dbReference type="EMBL" id="FQUU01000014">
    <property type="protein sequence ID" value="SHF63849.1"/>
    <property type="molecule type" value="Genomic_DNA"/>
</dbReference>
<name>A0A1M5D9V1_9BACT</name>